<proteinExistence type="predicted"/>
<feature type="region of interest" description="Disordered" evidence="1">
    <location>
        <begin position="172"/>
        <end position="225"/>
    </location>
</feature>
<dbReference type="EMBL" id="FNBT01000005">
    <property type="protein sequence ID" value="SDF61935.1"/>
    <property type="molecule type" value="Genomic_DNA"/>
</dbReference>
<keyword evidence="2" id="KW-0812">Transmembrane</keyword>
<organism evidence="3 4">
    <name type="scientific">Blastococcus aurantiacus</name>
    <dbReference type="NCBI Taxonomy" id="1550231"/>
    <lineage>
        <taxon>Bacteria</taxon>
        <taxon>Bacillati</taxon>
        <taxon>Actinomycetota</taxon>
        <taxon>Actinomycetes</taxon>
        <taxon>Geodermatophilales</taxon>
        <taxon>Geodermatophilaceae</taxon>
        <taxon>Blastococcus</taxon>
    </lineage>
</organism>
<dbReference type="AlphaFoldDB" id="A0A1G7MJH1"/>
<keyword evidence="2" id="KW-1133">Transmembrane helix</keyword>
<feature type="compositionally biased region" description="Acidic residues" evidence="1">
    <location>
        <begin position="48"/>
        <end position="69"/>
    </location>
</feature>
<keyword evidence="4" id="KW-1185">Reference proteome</keyword>
<evidence type="ECO:0000256" key="2">
    <source>
        <dbReference type="SAM" id="Phobius"/>
    </source>
</evidence>
<reference evidence="4" key="1">
    <citation type="submission" date="2016-10" db="EMBL/GenBank/DDBJ databases">
        <authorList>
            <person name="Varghese N."/>
            <person name="Submissions S."/>
        </authorList>
    </citation>
    <scope>NUCLEOTIDE SEQUENCE [LARGE SCALE GENOMIC DNA]</scope>
    <source>
        <strain evidence="4">DSM 44268</strain>
    </source>
</reference>
<sequence>MAAALVLVPTGLAHAEPEVPANPVTDALGDVVEQATGDLPVTNPLEPGTDDPEATDPEVTAPDDAEEPPPFEVPAELQALFAQAGFSAECIEGVSAGLEQFGAGLAALLEFEEYAAELEAFLVELSEADPTALPTLIEDLLTGFTPGEGEAGPSEDIIGGLELVLASLEKCVPTPPAGEEPEEPAPVTPVGGGTNQPPAASPPAAQPVAQPVSYPGYAPTGADTARADDVSVPLTALGGGLVLVAAGAAGYGMRGRAVRTRD</sequence>
<name>A0A1G7MJH1_9ACTN</name>
<feature type="region of interest" description="Disordered" evidence="1">
    <location>
        <begin position="34"/>
        <end position="69"/>
    </location>
</feature>
<protein>
    <submittedName>
        <fullName evidence="3">Uncharacterized protein</fullName>
    </submittedName>
</protein>
<evidence type="ECO:0000313" key="4">
    <source>
        <dbReference type="Proteomes" id="UP000199406"/>
    </source>
</evidence>
<evidence type="ECO:0000256" key="1">
    <source>
        <dbReference type="SAM" id="MobiDB-lite"/>
    </source>
</evidence>
<accession>A0A1G7MJH1</accession>
<gene>
    <name evidence="3" type="ORF">SAMN05660662_2770</name>
</gene>
<dbReference type="Proteomes" id="UP000199406">
    <property type="component" value="Unassembled WGS sequence"/>
</dbReference>
<dbReference type="RefSeq" id="WP_143030396.1">
    <property type="nucleotide sequence ID" value="NZ_FNBT01000005.1"/>
</dbReference>
<evidence type="ECO:0000313" key="3">
    <source>
        <dbReference type="EMBL" id="SDF61935.1"/>
    </source>
</evidence>
<keyword evidence="2" id="KW-0472">Membrane</keyword>
<feature type="transmembrane region" description="Helical" evidence="2">
    <location>
        <begin position="234"/>
        <end position="253"/>
    </location>
</feature>